<keyword evidence="1" id="KW-0812">Transmembrane</keyword>
<dbReference type="Proteomes" id="UP000231990">
    <property type="component" value="Unassembled WGS sequence"/>
</dbReference>
<evidence type="ECO:0000313" key="4">
    <source>
        <dbReference type="Proteomes" id="UP000231962"/>
    </source>
</evidence>
<keyword evidence="1" id="KW-0472">Membrane</keyword>
<feature type="transmembrane region" description="Helical" evidence="1">
    <location>
        <begin position="38"/>
        <end position="55"/>
    </location>
</feature>
<evidence type="ECO:0000256" key="1">
    <source>
        <dbReference type="SAM" id="Phobius"/>
    </source>
</evidence>
<evidence type="ECO:0000313" key="2">
    <source>
        <dbReference type="EMBL" id="PJZ71598.1"/>
    </source>
</evidence>
<dbReference type="EMBL" id="NPDZ01000001">
    <property type="protein sequence ID" value="PJZ75213.1"/>
    <property type="molecule type" value="Genomic_DNA"/>
</dbReference>
<dbReference type="EMBL" id="NPDY01000001">
    <property type="protein sequence ID" value="PJZ71598.1"/>
    <property type="molecule type" value="Genomic_DNA"/>
</dbReference>
<feature type="transmembrane region" description="Helical" evidence="1">
    <location>
        <begin position="119"/>
        <end position="140"/>
    </location>
</feature>
<evidence type="ECO:0000313" key="5">
    <source>
        <dbReference type="Proteomes" id="UP000231990"/>
    </source>
</evidence>
<comment type="caution">
    <text evidence="3">The sequence shown here is derived from an EMBL/GenBank/DDBJ whole genome shotgun (WGS) entry which is preliminary data.</text>
</comment>
<dbReference type="AlphaFoldDB" id="A0A2M9ZTH6"/>
<organism evidence="3 5">
    <name type="scientific">Leptospira perolatii</name>
    <dbReference type="NCBI Taxonomy" id="2023191"/>
    <lineage>
        <taxon>Bacteria</taxon>
        <taxon>Pseudomonadati</taxon>
        <taxon>Spirochaetota</taxon>
        <taxon>Spirochaetia</taxon>
        <taxon>Leptospirales</taxon>
        <taxon>Leptospiraceae</taxon>
        <taxon>Leptospira</taxon>
    </lineage>
</organism>
<keyword evidence="1" id="KW-1133">Transmembrane helix</keyword>
<dbReference type="Proteomes" id="UP000231962">
    <property type="component" value="Unassembled WGS sequence"/>
</dbReference>
<feature type="transmembrane region" description="Helical" evidence="1">
    <location>
        <begin position="248"/>
        <end position="271"/>
    </location>
</feature>
<protein>
    <submittedName>
        <fullName evidence="3">ABC transporter permease</fullName>
    </submittedName>
</protein>
<proteinExistence type="predicted"/>
<accession>A0A2M9ZTH6</accession>
<name>A0A2M9ZTH6_9LEPT</name>
<dbReference type="OrthoDB" id="341620at2"/>
<feature type="transmembrane region" description="Helical" evidence="1">
    <location>
        <begin position="152"/>
        <end position="175"/>
    </location>
</feature>
<reference evidence="4 5" key="1">
    <citation type="submission" date="2017-07" db="EMBL/GenBank/DDBJ databases">
        <title>Leptospira spp. isolated from tropical soils.</title>
        <authorList>
            <person name="Thibeaux R."/>
            <person name="Iraola G."/>
            <person name="Ferres I."/>
            <person name="Bierque E."/>
            <person name="Girault D."/>
            <person name="Soupe-Gilbert M.-E."/>
            <person name="Picardeau M."/>
            <person name="Goarant C."/>
        </authorList>
    </citation>
    <scope>NUCLEOTIDE SEQUENCE [LARGE SCALE GENOMIC DNA]</scope>
    <source>
        <strain evidence="3 5">FH1-B-B1</strain>
        <strain evidence="2 4">FH1-B-C1</strain>
    </source>
</reference>
<keyword evidence="4" id="KW-1185">Reference proteome</keyword>
<gene>
    <name evidence="2" type="ORF">CH360_02325</name>
    <name evidence="3" type="ORF">CH373_02325</name>
</gene>
<evidence type="ECO:0000313" key="3">
    <source>
        <dbReference type="EMBL" id="PJZ75213.1"/>
    </source>
</evidence>
<sequence length="278" mass="31654">MTLKPRDTSILSFLRAQIVQIPVIASLTYRQVFRRKSLFFLFSLLGFFLLGEWICTSEIGGEVQQGVSMWVYVLLSSLWITAFIIMMASDLLREDWDSQAQTLWLSRPLGLGTYLAGKAIALLSIIAIFLISVFVIQVGSAFSRENSIPWEFIMYQSIMFFPYLFLLLLSFQITLKINQTFSVLASFILIIATAIIDYIVYSGTLAESKLISEANKLVILSAYWILPQLGSVFYHSNRLLEGTVNDPSSYGIFAILQVGLWILILKILLLWTNRRMEI</sequence>
<dbReference type="RefSeq" id="WP_100712581.1">
    <property type="nucleotide sequence ID" value="NZ_NPDY01000001.1"/>
</dbReference>
<feature type="transmembrane region" description="Helical" evidence="1">
    <location>
        <begin position="181"/>
        <end position="205"/>
    </location>
</feature>
<feature type="transmembrane region" description="Helical" evidence="1">
    <location>
        <begin position="67"/>
        <end position="88"/>
    </location>
</feature>